<dbReference type="SMART" id="SM00478">
    <property type="entry name" value="ENDO3c"/>
    <property type="match status" value="1"/>
</dbReference>
<dbReference type="PIRSF" id="PIRSF001435">
    <property type="entry name" value="Nth"/>
    <property type="match status" value="1"/>
</dbReference>
<dbReference type="CDD" id="cd00056">
    <property type="entry name" value="ENDO3c"/>
    <property type="match status" value="1"/>
</dbReference>
<keyword evidence="5" id="KW-0456">Lyase</keyword>
<evidence type="ECO:0000256" key="4">
    <source>
        <dbReference type="ARBA" id="ARBA00023204"/>
    </source>
</evidence>
<dbReference type="InterPro" id="IPR011257">
    <property type="entry name" value="DNA_glycosylase"/>
</dbReference>
<dbReference type="Proteomes" id="UP000752013">
    <property type="component" value="Unassembled WGS sequence"/>
</dbReference>
<evidence type="ECO:0000256" key="5">
    <source>
        <dbReference type="ARBA" id="ARBA00023239"/>
    </source>
</evidence>
<dbReference type="GO" id="GO:0003906">
    <property type="term" value="F:DNA-(apurinic or apyrimidinic site) endonuclease activity"/>
    <property type="evidence" value="ECO:0007669"/>
    <property type="project" value="TreeGrafter"/>
</dbReference>
<evidence type="ECO:0000256" key="2">
    <source>
        <dbReference type="ARBA" id="ARBA00022763"/>
    </source>
</evidence>
<keyword evidence="8" id="KW-0255">Endonuclease</keyword>
<keyword evidence="4" id="KW-0234">DNA repair</keyword>
<dbReference type="GO" id="GO:0006285">
    <property type="term" value="P:base-excision repair, AP site formation"/>
    <property type="evidence" value="ECO:0007669"/>
    <property type="project" value="TreeGrafter"/>
</dbReference>
<evidence type="ECO:0000256" key="3">
    <source>
        <dbReference type="ARBA" id="ARBA00022801"/>
    </source>
</evidence>
<dbReference type="EMBL" id="JAATLK010000001">
    <property type="protein sequence ID" value="NIZ46766.1"/>
    <property type="molecule type" value="Genomic_DNA"/>
</dbReference>
<dbReference type="AlphaFoldDB" id="A0A968GFD9"/>
<protein>
    <submittedName>
        <fullName evidence="8">Endonuclease III</fullName>
    </submittedName>
</protein>
<dbReference type="InterPro" id="IPR003265">
    <property type="entry name" value="HhH-GPD_domain"/>
</dbReference>
<keyword evidence="2" id="KW-0227">DNA damage</keyword>
<feature type="domain" description="HhH-GPD" evidence="7">
    <location>
        <begin position="42"/>
        <end position="189"/>
    </location>
</feature>
<dbReference type="FunFam" id="1.10.340.30:FF:000001">
    <property type="entry name" value="Endonuclease III"/>
    <property type="match status" value="1"/>
</dbReference>
<dbReference type="Gene3D" id="1.10.340.30">
    <property type="entry name" value="Hypothetical protein, domain 2"/>
    <property type="match status" value="1"/>
</dbReference>
<dbReference type="Gene3D" id="1.10.1670.10">
    <property type="entry name" value="Helix-hairpin-Helix base-excision DNA repair enzymes (C-terminal)"/>
    <property type="match status" value="1"/>
</dbReference>
<dbReference type="GO" id="GO:0000703">
    <property type="term" value="F:oxidized pyrimidine nucleobase lesion DNA N-glycosylase activity"/>
    <property type="evidence" value="ECO:0007669"/>
    <property type="project" value="TreeGrafter"/>
</dbReference>
<dbReference type="PANTHER" id="PTHR43286">
    <property type="entry name" value="ENDONUCLEASE III-LIKE PROTEIN 1"/>
    <property type="match status" value="1"/>
</dbReference>
<dbReference type="RefSeq" id="WP_167703216.1">
    <property type="nucleotide sequence ID" value="NZ_CP118168.1"/>
</dbReference>
<evidence type="ECO:0000313" key="8">
    <source>
        <dbReference type="EMBL" id="NIZ46766.1"/>
    </source>
</evidence>
<keyword evidence="3" id="KW-0378">Hydrolase</keyword>
<name>A0A968GFD9_9SPIO</name>
<keyword evidence="8" id="KW-0540">Nuclease</keyword>
<gene>
    <name evidence="8" type="ORF">HCT46_02360</name>
</gene>
<dbReference type="GO" id="GO:0016829">
    <property type="term" value="F:lyase activity"/>
    <property type="evidence" value="ECO:0007669"/>
    <property type="project" value="UniProtKB-KW"/>
</dbReference>
<evidence type="ECO:0000256" key="6">
    <source>
        <dbReference type="ARBA" id="ARBA00023295"/>
    </source>
</evidence>
<dbReference type="PANTHER" id="PTHR43286:SF1">
    <property type="entry name" value="ENDONUCLEASE III-LIKE PROTEIN 1"/>
    <property type="match status" value="1"/>
</dbReference>
<dbReference type="InterPro" id="IPR023170">
    <property type="entry name" value="HhH_base_excis_C"/>
</dbReference>
<dbReference type="GO" id="GO:0006289">
    <property type="term" value="P:nucleotide-excision repair"/>
    <property type="evidence" value="ECO:0007669"/>
    <property type="project" value="TreeGrafter"/>
</dbReference>
<dbReference type="Pfam" id="PF00730">
    <property type="entry name" value="HhH-GPD"/>
    <property type="match status" value="1"/>
</dbReference>
<comment type="caution">
    <text evidence="8">The sequence shown here is derived from an EMBL/GenBank/DDBJ whole genome shotgun (WGS) entry which is preliminary data.</text>
</comment>
<keyword evidence="6" id="KW-0326">Glycosidase</keyword>
<evidence type="ECO:0000256" key="1">
    <source>
        <dbReference type="ARBA" id="ARBA00008343"/>
    </source>
</evidence>
<accession>A0A968GFD9</accession>
<evidence type="ECO:0000313" key="9">
    <source>
        <dbReference type="Proteomes" id="UP000752013"/>
    </source>
</evidence>
<sequence length="215" mass="24356">MTHDSEKNLSLFLQLLDDIYDKISPIAPLYNSAFEVLVFCIISLRTKDPVAYAAADRLFAVANTPKMIAKLSVHDVASLIYPAGFYRRKAEQIIAIAIDLVSKKQDQPPRTRNELLSYAGVGIKTANLTLSRGFNIPAICVDIHVHRITNRMKLVQTSTPDETEIALQRILPREYWIMINPTLVYLGQHYCKAKTLCGICPFLQNCPLMRIDKHR</sequence>
<dbReference type="SUPFAM" id="SSF48150">
    <property type="entry name" value="DNA-glycosylase"/>
    <property type="match status" value="1"/>
</dbReference>
<evidence type="ECO:0000259" key="7">
    <source>
        <dbReference type="SMART" id="SM00478"/>
    </source>
</evidence>
<organism evidence="8 9">
    <name type="scientific">Entomospira nematocerorum</name>
    <dbReference type="NCBI Taxonomy" id="2719987"/>
    <lineage>
        <taxon>Bacteria</taxon>
        <taxon>Pseudomonadati</taxon>
        <taxon>Spirochaetota</taxon>
        <taxon>Spirochaetia</taxon>
        <taxon>Spirochaetales</taxon>
        <taxon>Spirochaetaceae</taxon>
        <taxon>Entomospira</taxon>
    </lineage>
</organism>
<keyword evidence="9" id="KW-1185">Reference proteome</keyword>
<comment type="similarity">
    <text evidence="1">Belongs to the Nth/MutY family.</text>
</comment>
<reference evidence="8" key="1">
    <citation type="submission" date="2020-03" db="EMBL/GenBank/DDBJ databases">
        <title>Spirochaetal bacteria isolated from arthropods constitute a novel genus Entomospira genus novum within the order Spirochaetales.</title>
        <authorList>
            <person name="Grana-Miraglia L."/>
            <person name="Sikutova S."/>
            <person name="Fingerle V."/>
            <person name="Sing A."/>
            <person name="Castillo-Ramirez S."/>
            <person name="Margos G."/>
            <person name="Rudolf I."/>
        </authorList>
    </citation>
    <scope>NUCLEOTIDE SEQUENCE</scope>
    <source>
        <strain evidence="8">BR208</strain>
    </source>
</reference>
<proteinExistence type="inferred from homology"/>